<dbReference type="SUPFAM" id="SSF81324">
    <property type="entry name" value="Voltage-gated potassium channels"/>
    <property type="match status" value="1"/>
</dbReference>
<dbReference type="GO" id="GO:0032224">
    <property type="term" value="P:positive regulation of synaptic transmission, cholinergic"/>
    <property type="evidence" value="ECO:0007669"/>
    <property type="project" value="TreeGrafter"/>
</dbReference>
<dbReference type="AlphaFoldDB" id="A0AAV2SB54"/>
<evidence type="ECO:0000256" key="1">
    <source>
        <dbReference type="ARBA" id="ARBA00004141"/>
    </source>
</evidence>
<proteinExistence type="predicted"/>
<protein>
    <recommendedName>
        <fullName evidence="6">Ion transport domain-containing protein</fullName>
    </recommendedName>
</protein>
<evidence type="ECO:0000256" key="2">
    <source>
        <dbReference type="ARBA" id="ARBA00022692"/>
    </source>
</evidence>
<evidence type="ECO:0000256" key="3">
    <source>
        <dbReference type="ARBA" id="ARBA00022989"/>
    </source>
</evidence>
<dbReference type="GO" id="GO:0005261">
    <property type="term" value="F:monoatomic cation channel activity"/>
    <property type="evidence" value="ECO:0007669"/>
    <property type="project" value="InterPro"/>
</dbReference>
<keyword evidence="8" id="KW-1185">Reference proteome</keyword>
<evidence type="ECO:0000256" key="5">
    <source>
        <dbReference type="SAM" id="Phobius"/>
    </source>
</evidence>
<dbReference type="Gene3D" id="1.20.120.350">
    <property type="entry name" value="Voltage-gated potassium channels. Chain C"/>
    <property type="match status" value="1"/>
</dbReference>
<accession>A0AAV2SB54</accession>
<name>A0AAV2SB54_MEGNR</name>
<evidence type="ECO:0000259" key="6">
    <source>
        <dbReference type="Pfam" id="PF00520"/>
    </source>
</evidence>
<evidence type="ECO:0000256" key="4">
    <source>
        <dbReference type="ARBA" id="ARBA00023136"/>
    </source>
</evidence>
<comment type="caution">
    <text evidence="7">The sequence shown here is derived from an EMBL/GenBank/DDBJ whole genome shotgun (WGS) entry which is preliminary data.</text>
</comment>
<gene>
    <name evidence="7" type="ORF">MNOR_LOCUS33709</name>
</gene>
<dbReference type="InterPro" id="IPR005821">
    <property type="entry name" value="Ion_trans_dom"/>
</dbReference>
<dbReference type="GO" id="GO:0032230">
    <property type="term" value="P:positive regulation of synaptic transmission, GABAergic"/>
    <property type="evidence" value="ECO:0007669"/>
    <property type="project" value="TreeGrafter"/>
</dbReference>
<keyword evidence="2 5" id="KW-0812">Transmembrane</keyword>
<comment type="subcellular location">
    <subcellularLocation>
        <location evidence="1">Membrane</location>
        <topology evidence="1">Multi-pass membrane protein</topology>
    </subcellularLocation>
</comment>
<dbReference type="EMBL" id="CAXKWB010049403">
    <property type="protein sequence ID" value="CAL4168519.1"/>
    <property type="molecule type" value="Genomic_DNA"/>
</dbReference>
<dbReference type="GO" id="GO:0005886">
    <property type="term" value="C:plasma membrane"/>
    <property type="evidence" value="ECO:0007669"/>
    <property type="project" value="TreeGrafter"/>
</dbReference>
<feature type="transmembrane region" description="Helical" evidence="5">
    <location>
        <begin position="172"/>
        <end position="191"/>
    </location>
</feature>
<feature type="non-terminal residue" evidence="7">
    <location>
        <position position="238"/>
    </location>
</feature>
<keyword evidence="4 5" id="KW-0472">Membrane</keyword>
<feature type="domain" description="Ion transport" evidence="6">
    <location>
        <begin position="100"/>
        <end position="223"/>
    </location>
</feature>
<evidence type="ECO:0000313" key="8">
    <source>
        <dbReference type="Proteomes" id="UP001497623"/>
    </source>
</evidence>
<dbReference type="Proteomes" id="UP001497623">
    <property type="component" value="Unassembled WGS sequence"/>
</dbReference>
<sequence length="238" mass="27203">VAGARGRVNSCVICTSRRSCSSSRSRPPHKTLGLSGDTPQHECTILIICVTLAWKQLLTMKMLGRKQSLRGDPILADYGPEETMNESSEIEWVNKVIFKSYVKYVLRICSVVSLISVSANTPKSFENYPNLKYITFIVDLVVTFFFTAEMIAKMHVRGILKGEVPYLKDRWCQFDASMAFFLWISVILHMFEILMPSLVPPYSYLSVMRAPRPLIVVRLIRIFLKFSMPKARLKQIVK</sequence>
<dbReference type="Pfam" id="PF00520">
    <property type="entry name" value="Ion_trans"/>
    <property type="match status" value="1"/>
</dbReference>
<organism evidence="7 8">
    <name type="scientific">Meganyctiphanes norvegica</name>
    <name type="common">Northern krill</name>
    <name type="synonym">Thysanopoda norvegica</name>
    <dbReference type="NCBI Taxonomy" id="48144"/>
    <lineage>
        <taxon>Eukaryota</taxon>
        <taxon>Metazoa</taxon>
        <taxon>Ecdysozoa</taxon>
        <taxon>Arthropoda</taxon>
        <taxon>Crustacea</taxon>
        <taxon>Multicrustacea</taxon>
        <taxon>Malacostraca</taxon>
        <taxon>Eumalacostraca</taxon>
        <taxon>Eucarida</taxon>
        <taxon>Euphausiacea</taxon>
        <taxon>Euphausiidae</taxon>
        <taxon>Meganyctiphanes</taxon>
    </lineage>
</organism>
<keyword evidence="3 5" id="KW-1133">Transmembrane helix</keyword>
<dbReference type="PANTHER" id="PTHR46141:SF1">
    <property type="entry name" value="SODIUM LEAK CHANNEL NALCN"/>
    <property type="match status" value="1"/>
</dbReference>
<evidence type="ECO:0000313" key="7">
    <source>
        <dbReference type="EMBL" id="CAL4168519.1"/>
    </source>
</evidence>
<reference evidence="7 8" key="1">
    <citation type="submission" date="2024-05" db="EMBL/GenBank/DDBJ databases">
        <authorList>
            <person name="Wallberg A."/>
        </authorList>
    </citation>
    <scope>NUCLEOTIDE SEQUENCE [LARGE SCALE GENOMIC DNA]</scope>
</reference>
<dbReference type="PANTHER" id="PTHR46141">
    <property type="entry name" value="SODIUM LEAK CHANNEL NON-SELECTIVE PROTEIN"/>
    <property type="match status" value="1"/>
</dbReference>
<feature type="non-terminal residue" evidence="7">
    <location>
        <position position="1"/>
    </location>
</feature>
<feature type="transmembrane region" description="Helical" evidence="5">
    <location>
        <begin position="133"/>
        <end position="152"/>
    </location>
</feature>
<dbReference type="InterPro" id="IPR028823">
    <property type="entry name" value="NALCN"/>
</dbReference>
<dbReference type="InterPro" id="IPR027359">
    <property type="entry name" value="Volt_channel_dom_sf"/>
</dbReference>